<feature type="domain" description="Signal transduction histidine kinase HWE region" evidence="8">
    <location>
        <begin position="138"/>
        <end position="220"/>
    </location>
</feature>
<dbReference type="GO" id="GO:0004673">
    <property type="term" value="F:protein histidine kinase activity"/>
    <property type="evidence" value="ECO:0007669"/>
    <property type="project" value="UniProtKB-EC"/>
</dbReference>
<keyword evidence="3" id="KW-0597">Phosphoprotein</keyword>
<gene>
    <name evidence="9" type="ORF">RG540_CH32490</name>
</gene>
<reference evidence="10" key="1">
    <citation type="journal article" date="2014" name="BMC Genomics">
        <title>Genome sequencing of two Neorhizobium galegae strains reveals a noeT gene responsible for the unusual acetylation of the nodulation factors.</title>
        <authorList>
            <person name="Osterman J."/>
            <person name="Marsh J."/>
            <person name="Laine P.K."/>
            <person name="Zeng Z."/>
            <person name="Alatalo E."/>
            <person name="Sullivan J.T."/>
            <person name="Young J.P."/>
            <person name="Thomas-Oates J."/>
            <person name="Paulin L."/>
            <person name="Lindstrom K."/>
        </authorList>
    </citation>
    <scope>NUCLEOTIDE SEQUENCE [LARGE SCALE GENOMIC DNA]</scope>
    <source>
        <strain evidence="10">HAMBI 540</strain>
    </source>
</reference>
<keyword evidence="6 9" id="KW-0418">Kinase</keyword>
<evidence type="ECO:0000256" key="3">
    <source>
        <dbReference type="ARBA" id="ARBA00022553"/>
    </source>
</evidence>
<sequence>MVNPLTWQQAGQSDDKLREFFMPALVDLGASIMIQDAGRNYLFVTHLPEVWAVEHVRTPTDVSLFGDEVGAKLATLKDGMTEAGRKGHIEITIGTEQIYEFRVQTVEFSNGGLHFVTTIIDRSEERHRERLLRALLREVSHRSKNLLAIIQSIALQTARYSGSLELFLHKFRGRLYSLSQSQDLITDSSWRGAYFFELVQQQTEKYLPENKHLVRVHGDNILLTPNASLHIGLALHELIVNAVSHGSLLRSGRVINVTCTRMHLNGHDSLEMIWDEVLDASRSSEDTEDSLKAHFGSTVLERVVPASVNGKAQYVISSDRISYRLVFPLESGGD</sequence>
<dbReference type="EMBL" id="HG938353">
    <property type="protein sequence ID" value="CDN49413.1"/>
    <property type="molecule type" value="Genomic_DNA"/>
</dbReference>
<keyword evidence="5" id="KW-0547">Nucleotide-binding</keyword>
<dbReference type="InterPro" id="IPR011102">
    <property type="entry name" value="Sig_transdc_His_kinase_HWE"/>
</dbReference>
<proteinExistence type="predicted"/>
<keyword evidence="7" id="KW-0067">ATP-binding</keyword>
<dbReference type="GO" id="GO:0005524">
    <property type="term" value="F:ATP binding"/>
    <property type="evidence" value="ECO:0007669"/>
    <property type="project" value="UniProtKB-KW"/>
</dbReference>
<dbReference type="Proteomes" id="UP000028181">
    <property type="component" value="Chromosome I"/>
</dbReference>
<evidence type="ECO:0000313" key="10">
    <source>
        <dbReference type="Proteomes" id="UP000028181"/>
    </source>
</evidence>
<evidence type="ECO:0000256" key="1">
    <source>
        <dbReference type="ARBA" id="ARBA00000085"/>
    </source>
</evidence>
<dbReference type="PANTHER" id="PTHR41523:SF7">
    <property type="entry name" value="HISTIDINE KINASE"/>
    <property type="match status" value="1"/>
</dbReference>
<organism evidence="9 10">
    <name type="scientific">Neorhizobium galegae bv. orientalis str. HAMBI 540</name>
    <dbReference type="NCBI Taxonomy" id="1028800"/>
    <lineage>
        <taxon>Bacteria</taxon>
        <taxon>Pseudomonadati</taxon>
        <taxon>Pseudomonadota</taxon>
        <taxon>Alphaproteobacteria</taxon>
        <taxon>Hyphomicrobiales</taxon>
        <taxon>Rhizobiaceae</taxon>
        <taxon>Rhizobium/Agrobacterium group</taxon>
        <taxon>Neorhizobium</taxon>
    </lineage>
</organism>
<accession>A0A068ST98</accession>
<comment type="catalytic activity">
    <reaction evidence="1">
        <text>ATP + protein L-histidine = ADP + protein N-phospho-L-histidine.</text>
        <dbReference type="EC" id="2.7.13.3"/>
    </reaction>
</comment>
<evidence type="ECO:0000313" key="9">
    <source>
        <dbReference type="EMBL" id="CDN49413.1"/>
    </source>
</evidence>
<dbReference type="Pfam" id="PF07536">
    <property type="entry name" value="HWE_HK"/>
    <property type="match status" value="1"/>
</dbReference>
<protein>
    <recommendedName>
        <fullName evidence="2">histidine kinase</fullName>
        <ecNumber evidence="2">2.7.13.3</ecNumber>
    </recommendedName>
</protein>
<evidence type="ECO:0000256" key="7">
    <source>
        <dbReference type="ARBA" id="ARBA00022840"/>
    </source>
</evidence>
<evidence type="ECO:0000256" key="6">
    <source>
        <dbReference type="ARBA" id="ARBA00022777"/>
    </source>
</evidence>
<dbReference type="eggNOG" id="COG3920">
    <property type="taxonomic scope" value="Bacteria"/>
</dbReference>
<evidence type="ECO:0000256" key="2">
    <source>
        <dbReference type="ARBA" id="ARBA00012438"/>
    </source>
</evidence>
<dbReference type="AlphaFoldDB" id="A0A068ST98"/>
<evidence type="ECO:0000259" key="8">
    <source>
        <dbReference type="SMART" id="SM00911"/>
    </source>
</evidence>
<evidence type="ECO:0000256" key="5">
    <source>
        <dbReference type="ARBA" id="ARBA00022741"/>
    </source>
</evidence>
<name>A0A068ST98_NEOGA</name>
<dbReference type="PATRIC" id="fig|1028800.3.peg.3300"/>
<dbReference type="PANTHER" id="PTHR41523">
    <property type="entry name" value="TWO-COMPONENT SYSTEM SENSOR PROTEIN"/>
    <property type="match status" value="1"/>
</dbReference>
<evidence type="ECO:0000256" key="4">
    <source>
        <dbReference type="ARBA" id="ARBA00022679"/>
    </source>
</evidence>
<dbReference type="SMART" id="SM00911">
    <property type="entry name" value="HWE_HK"/>
    <property type="match status" value="1"/>
</dbReference>
<dbReference type="EC" id="2.7.13.3" evidence="2"/>
<keyword evidence="10" id="KW-1185">Reference proteome</keyword>
<dbReference type="HOGENOM" id="CLU_000445_114_57_5"/>
<dbReference type="KEGG" id="ngg:RG540_CH32490"/>
<keyword evidence="4" id="KW-0808">Transferase</keyword>